<gene>
    <name evidence="1" type="primary">LOC125537027</name>
</gene>
<reference evidence="1" key="2">
    <citation type="submission" date="2018-03" db="EMBL/GenBank/DDBJ databases">
        <title>The Triticum urartu genome reveals the dynamic nature of wheat genome evolution.</title>
        <authorList>
            <person name="Ling H."/>
            <person name="Ma B."/>
            <person name="Shi X."/>
            <person name="Liu H."/>
            <person name="Dong L."/>
            <person name="Sun H."/>
            <person name="Cao Y."/>
            <person name="Gao Q."/>
            <person name="Zheng S."/>
            <person name="Li Y."/>
            <person name="Yu Y."/>
            <person name="Du H."/>
            <person name="Qi M."/>
            <person name="Li Y."/>
            <person name="Yu H."/>
            <person name="Cui Y."/>
            <person name="Wang N."/>
            <person name="Chen C."/>
            <person name="Wu H."/>
            <person name="Zhao Y."/>
            <person name="Zhang J."/>
            <person name="Li Y."/>
            <person name="Zhou W."/>
            <person name="Zhang B."/>
            <person name="Hu W."/>
            <person name="Eijk M."/>
            <person name="Tang J."/>
            <person name="Witsenboer H."/>
            <person name="Zhao S."/>
            <person name="Li Z."/>
            <person name="Zhang A."/>
            <person name="Wang D."/>
            <person name="Liang C."/>
        </authorList>
    </citation>
    <scope>NUCLEOTIDE SEQUENCE [LARGE SCALE GENOMIC DNA]</scope>
    <source>
        <strain evidence="1">cv. G1812</strain>
    </source>
</reference>
<dbReference type="KEGG" id="tua:125537027"/>
<dbReference type="RefSeq" id="XP_048556269.1">
    <property type="nucleotide sequence ID" value="XM_048700312.1"/>
</dbReference>
<sequence>MPAHHHPPKVTGISLQPAPLWMKTPASHFCHICDPPPSKVLDPPTRIQLLPGAPTETRTLHTGAIFRSPRAPTGSPCRWCYAPHRRTCCRPSCLPHHHLQMEKTSACRRRARWITSSYIASMPVRCGSNASPRLRSLWSCCHMDMKGWRTGG</sequence>
<dbReference type="Proteomes" id="UP000015106">
    <property type="component" value="Chromosome 2"/>
</dbReference>
<reference evidence="1" key="3">
    <citation type="submission" date="2022-06" db="UniProtKB">
        <authorList>
            <consortium name="EnsemblPlants"/>
        </authorList>
    </citation>
    <scope>IDENTIFICATION</scope>
</reference>
<proteinExistence type="predicted"/>
<keyword evidence="2" id="KW-1185">Reference proteome</keyword>
<dbReference type="EnsemblPlants" id="TuG1812G0200002497.01.T01">
    <property type="protein sequence ID" value="TuG1812G0200002497.01.T01"/>
    <property type="gene ID" value="TuG1812G0200002497.01"/>
</dbReference>
<dbReference type="Gramene" id="TuG1812G0200002497.01.T01">
    <property type="protein sequence ID" value="TuG1812G0200002497.01.T01"/>
    <property type="gene ID" value="TuG1812G0200002497.01"/>
</dbReference>
<reference evidence="2" key="1">
    <citation type="journal article" date="2013" name="Nature">
        <title>Draft genome of the wheat A-genome progenitor Triticum urartu.</title>
        <authorList>
            <person name="Ling H.Q."/>
            <person name="Zhao S."/>
            <person name="Liu D."/>
            <person name="Wang J."/>
            <person name="Sun H."/>
            <person name="Zhang C."/>
            <person name="Fan H."/>
            <person name="Li D."/>
            <person name="Dong L."/>
            <person name="Tao Y."/>
            <person name="Gao C."/>
            <person name="Wu H."/>
            <person name="Li Y."/>
            <person name="Cui Y."/>
            <person name="Guo X."/>
            <person name="Zheng S."/>
            <person name="Wang B."/>
            <person name="Yu K."/>
            <person name="Liang Q."/>
            <person name="Yang W."/>
            <person name="Lou X."/>
            <person name="Chen J."/>
            <person name="Feng M."/>
            <person name="Jian J."/>
            <person name="Zhang X."/>
            <person name="Luo G."/>
            <person name="Jiang Y."/>
            <person name="Liu J."/>
            <person name="Wang Z."/>
            <person name="Sha Y."/>
            <person name="Zhang B."/>
            <person name="Wu H."/>
            <person name="Tang D."/>
            <person name="Shen Q."/>
            <person name="Xue P."/>
            <person name="Zou S."/>
            <person name="Wang X."/>
            <person name="Liu X."/>
            <person name="Wang F."/>
            <person name="Yang Y."/>
            <person name="An X."/>
            <person name="Dong Z."/>
            <person name="Zhang K."/>
            <person name="Zhang X."/>
            <person name="Luo M.C."/>
            <person name="Dvorak J."/>
            <person name="Tong Y."/>
            <person name="Wang J."/>
            <person name="Yang H."/>
            <person name="Li Z."/>
            <person name="Wang D."/>
            <person name="Zhang A."/>
            <person name="Wang J."/>
        </authorList>
    </citation>
    <scope>NUCLEOTIDE SEQUENCE</scope>
    <source>
        <strain evidence="2">cv. G1812</strain>
    </source>
</reference>
<evidence type="ECO:0000313" key="1">
    <source>
        <dbReference type="EnsemblPlants" id="TuG1812G0200002497.01.T01"/>
    </source>
</evidence>
<accession>A0A8R7PDX6</accession>
<dbReference type="AlphaFoldDB" id="A0A8R7PDX6"/>
<protein>
    <submittedName>
        <fullName evidence="1">Uncharacterized protein</fullName>
    </submittedName>
</protein>
<name>A0A8R7PDX6_TRIUA</name>
<dbReference type="GeneID" id="125537027"/>
<organism evidence="1 2">
    <name type="scientific">Triticum urartu</name>
    <name type="common">Red wild einkorn</name>
    <name type="synonym">Crithodium urartu</name>
    <dbReference type="NCBI Taxonomy" id="4572"/>
    <lineage>
        <taxon>Eukaryota</taxon>
        <taxon>Viridiplantae</taxon>
        <taxon>Streptophyta</taxon>
        <taxon>Embryophyta</taxon>
        <taxon>Tracheophyta</taxon>
        <taxon>Spermatophyta</taxon>
        <taxon>Magnoliopsida</taxon>
        <taxon>Liliopsida</taxon>
        <taxon>Poales</taxon>
        <taxon>Poaceae</taxon>
        <taxon>BOP clade</taxon>
        <taxon>Pooideae</taxon>
        <taxon>Triticodae</taxon>
        <taxon>Triticeae</taxon>
        <taxon>Triticinae</taxon>
        <taxon>Triticum</taxon>
    </lineage>
</organism>
<evidence type="ECO:0000313" key="2">
    <source>
        <dbReference type="Proteomes" id="UP000015106"/>
    </source>
</evidence>